<organism evidence="1 2">
    <name type="scientific">Phlebia brevispora</name>
    <dbReference type="NCBI Taxonomy" id="194682"/>
    <lineage>
        <taxon>Eukaryota</taxon>
        <taxon>Fungi</taxon>
        <taxon>Dikarya</taxon>
        <taxon>Basidiomycota</taxon>
        <taxon>Agaricomycotina</taxon>
        <taxon>Agaricomycetes</taxon>
        <taxon>Polyporales</taxon>
        <taxon>Meruliaceae</taxon>
        <taxon>Phlebia</taxon>
    </lineage>
</organism>
<sequence>MDVLKAIETYITKMVSNPNAMKVLLLDIHTPNEESLEAVEEELKEPKYGEYYLYFSNILNKSSIERLANADEYEVVREVQEYFADYAPILPSLFSLNHTPDGTKPLYANSPNTWDPKALERSIQGIIAVLLSLKKKPIIRYEKSSAMAKKLGVEIQHKIQSESSLFDFRGTQVPPLLLILDRRNDPVTPLLSQWTYQAMVHELLGIHNGRVDLSLVPDIRPELKEVTLTPSTDPFFLAHHLATFGDLGTSLKSYVQSYQSRSLAQNPSSINSISDMKRFVEEYPEFRRLGGNVSKHVAIVGELSRLVERDKLLDAGEVEQGLATGSGADLKSVQAIITNVAIPAWNKLRLVMLYALRYQKTQASSVASLINLALENGVQREDARLVYVILNIAGSDQRQDELFSAESLLAKGRSALKGLKGVENVYMQHTPHLSQTLENLLRGRLRDTNFPFLDGAGPNAGLQRPQDVIVFMVGGTTYEEARTVALLNQESASSGSYAAGTRVLLGGTCIHNSSSFVEMVRSAAANWPSSVFEPPPESATNMPSLNLNLGGVNVSLGGPGGTGVYRTSGDRGVSVQADGLRDGVKSLIGKVKQGVDRIASHEDAARPGAAGVMCPSDTSPRDERTWKRVSINTRILSLTATILFPLGLSSSTRLRGLFGSLKGMDAFGKTMDDVKVKTRAGAFLTILSAAIIFAITTMEFFDYRRVYVDTSIIVDKSRGEKLTVKMNVTFPRVPCYLLSLDVMDISGETQSDITHNILKTRLTERGVPVAGAASTELRNDIDMLNEQRQNGYCGSCYGGLEPESGCCNTCEEVRQAYVNRGWSFSNPDAIEQCVNEGWSDKLKEQATEGCNIAGRVRVNKVVGNIYLSPGRSFRASAQNIYELVPYLKQDGNRHDFSHTIHEFAFEGDDEYDFQKAELGHKLKHKLGIEDNPLDKTVARTNKQSYMFQYFLKVVSTQFKTLDGKSVKTHQYSATHFERDLSKGLSESNEGMHVMHGISGVPGAFFNFEISPIRIVHQETRQSFAHFLTSTCAIVGGVLTVASLIDSVVFATSRSLKKHGVGGGGYTNGKLM</sequence>
<gene>
    <name evidence="1" type="ORF">NM688_g5572</name>
</gene>
<keyword evidence="2" id="KW-1185">Reference proteome</keyword>
<evidence type="ECO:0000313" key="1">
    <source>
        <dbReference type="EMBL" id="KAJ3545913.1"/>
    </source>
</evidence>
<protein>
    <submittedName>
        <fullName evidence="1">Uncharacterized protein</fullName>
    </submittedName>
</protein>
<evidence type="ECO:0000313" key="2">
    <source>
        <dbReference type="Proteomes" id="UP001148662"/>
    </source>
</evidence>
<dbReference type="Proteomes" id="UP001148662">
    <property type="component" value="Unassembled WGS sequence"/>
</dbReference>
<name>A0ACC1ST42_9APHY</name>
<dbReference type="EMBL" id="JANHOG010001040">
    <property type="protein sequence ID" value="KAJ3545913.1"/>
    <property type="molecule type" value="Genomic_DNA"/>
</dbReference>
<proteinExistence type="predicted"/>
<reference evidence="1" key="1">
    <citation type="submission" date="2022-07" db="EMBL/GenBank/DDBJ databases">
        <title>Genome Sequence of Phlebia brevispora.</title>
        <authorList>
            <person name="Buettner E."/>
        </authorList>
    </citation>
    <scope>NUCLEOTIDE SEQUENCE</scope>
    <source>
        <strain evidence="1">MPL23</strain>
    </source>
</reference>
<comment type="caution">
    <text evidence="1">The sequence shown here is derived from an EMBL/GenBank/DDBJ whole genome shotgun (WGS) entry which is preliminary data.</text>
</comment>
<accession>A0ACC1ST42</accession>